<evidence type="ECO:0000313" key="3">
    <source>
        <dbReference type="Proteomes" id="UP000070463"/>
    </source>
</evidence>
<gene>
    <name evidence="2" type="ORF">AKJ37_05555</name>
</gene>
<dbReference type="AlphaFoldDB" id="A0A133UPY7"/>
<dbReference type="Proteomes" id="UP000070463">
    <property type="component" value="Unassembled WGS sequence"/>
</dbReference>
<protein>
    <recommendedName>
        <fullName evidence="4">DUF5667 domain-containing protein</fullName>
    </recommendedName>
</protein>
<evidence type="ECO:0008006" key="4">
    <source>
        <dbReference type="Google" id="ProtNLM"/>
    </source>
</evidence>
<organism evidence="2 3">
    <name type="scientific">candidate division MSBL1 archaeon SCGC-AAA259I09</name>
    <dbReference type="NCBI Taxonomy" id="1698267"/>
    <lineage>
        <taxon>Archaea</taxon>
        <taxon>Methanobacteriati</taxon>
        <taxon>Methanobacteriota</taxon>
        <taxon>candidate division MSBL1</taxon>
    </lineage>
</organism>
<dbReference type="EMBL" id="LHXR01000090">
    <property type="protein sequence ID" value="KXA96312.1"/>
    <property type="molecule type" value="Genomic_DNA"/>
</dbReference>
<evidence type="ECO:0000313" key="2">
    <source>
        <dbReference type="EMBL" id="KXA96312.1"/>
    </source>
</evidence>
<dbReference type="Gene3D" id="2.60.40.1080">
    <property type="match status" value="1"/>
</dbReference>
<keyword evidence="1" id="KW-0175">Coiled coil</keyword>
<name>A0A133UPY7_9EURY</name>
<feature type="coiled-coil region" evidence="1">
    <location>
        <begin position="153"/>
        <end position="187"/>
    </location>
</feature>
<sequence length="917" mass="103880">MGFDQKGIETATVFIVLGALVFGTIGPSILADAVDAQPDGPLYSLELIGESIKKPFLNDRAWYISHAEERLNEFLYVDDRGKADKYSWLAEKPNSYFSKAITLSKNTEELDSALTGFRKYSLKLENIKTEVSSEVGAELKGLQLQSFLKVGGVKNMVKEKKFSEIKVAELEDRLRAIEIETDKLVDKKGSELEFELIGDSEKVSLRMDDTSLALQLGEIQENPRIEQIENLVLEIEKVFSENHYVEIGPAENTCIVWPEDKIRLESGLENVKLKVHRENIYIGRPENLREGIKNLKNIGIGLPENLENTIQPENIELTVTPENIENLEKIPLRSIEYVLKDFSMKTLTLDNRVYNVGIQGKVYAPKEMHLNENCPVYLYFNREKSNLSTKFLSNFGITVCVGPGINFSIYNPEYWDLYLHFGIGVATPFGNKWDWQAFHWPIMIQRPEKTKIQVDVPNRLKRFNIGKIKPGEWKGPYKVTVKAKKVRVGKSAKQVIEKKILQKQGFGHFYRLTDDFGIYVERQGDGEYSVGLYQRNLDTVKICAGPGIVFSIPVEIWLHGGLGTGNWDEHMKHFHPIDLSFEGATAKPSESKWDRVDWYSMRASKSNPSIERKASHINGHLRGTTTCDEEKLPIETLAGDESVYFVKVKEKFTPKAGREARVDGIRVYYQGSENFSAGDKVTGYLKMVKRGPETKYLCALDEGYTITRPVEGRLYLRACSDEYRVVEILPENVGQRKFPPNLYAVDVTGSVDGASWLGWIPVYYQGSKGIEKGDNLTGYGSLYSYEGYIDAFSDNYWIKREGRTKPEITSVVVKPSEAWLNVGDFENFYAIATYSDGENKYVTDDVEWTVDPPTIGDIGIFHWLSVEPPFCAARFHAENSGEGTVTVSYKGHSNTAEITVENIHIKQLENKVTIKKG</sequence>
<accession>A0A133UPY7</accession>
<comment type="caution">
    <text evidence="2">The sequence shown here is derived from an EMBL/GenBank/DDBJ whole genome shotgun (WGS) entry which is preliminary data.</text>
</comment>
<evidence type="ECO:0000256" key="1">
    <source>
        <dbReference type="SAM" id="Coils"/>
    </source>
</evidence>
<keyword evidence="3" id="KW-1185">Reference proteome</keyword>
<proteinExistence type="predicted"/>
<reference evidence="2 3" key="1">
    <citation type="journal article" date="2016" name="Sci. Rep.">
        <title>Metabolic traits of an uncultured archaeal lineage -MSBL1- from brine pools of the Red Sea.</title>
        <authorList>
            <person name="Mwirichia R."/>
            <person name="Alam I."/>
            <person name="Rashid M."/>
            <person name="Vinu M."/>
            <person name="Ba-Alawi W."/>
            <person name="Anthony Kamau A."/>
            <person name="Kamanda Ngugi D."/>
            <person name="Goker M."/>
            <person name="Klenk H.P."/>
            <person name="Bajic V."/>
            <person name="Stingl U."/>
        </authorList>
    </citation>
    <scope>NUCLEOTIDE SEQUENCE [LARGE SCALE GENOMIC DNA]</scope>
    <source>
        <strain evidence="2">SCGC-AAA259I09</strain>
    </source>
</reference>